<feature type="transmembrane region" description="Helical" evidence="8">
    <location>
        <begin position="696"/>
        <end position="714"/>
    </location>
</feature>
<dbReference type="Gene3D" id="1.20.1640.10">
    <property type="entry name" value="Multidrug efflux transporter AcrB transmembrane domain"/>
    <property type="match status" value="2"/>
</dbReference>
<comment type="caution">
    <text evidence="10">The sequence shown here is derived from an EMBL/GenBank/DDBJ whole genome shotgun (WGS) entry which is preliminary data.</text>
</comment>
<feature type="region of interest" description="Disordered" evidence="7">
    <location>
        <begin position="465"/>
        <end position="485"/>
    </location>
</feature>
<dbReference type="SUPFAM" id="SSF82866">
    <property type="entry name" value="Multidrug efflux transporter AcrB transmembrane domain"/>
    <property type="match status" value="2"/>
</dbReference>
<keyword evidence="11" id="KW-1185">Reference proteome</keyword>
<feature type="domain" description="Membrane transport protein MMPL" evidence="9">
    <location>
        <begin position="42"/>
        <end position="334"/>
    </location>
</feature>
<evidence type="ECO:0000313" key="11">
    <source>
        <dbReference type="Proteomes" id="UP001501509"/>
    </source>
</evidence>
<accession>A0ABN3QW41</accession>
<dbReference type="RefSeq" id="WP_344548817.1">
    <property type="nucleotide sequence ID" value="NZ_BAAATD010000021.1"/>
</dbReference>
<evidence type="ECO:0000256" key="2">
    <source>
        <dbReference type="ARBA" id="ARBA00010157"/>
    </source>
</evidence>
<keyword evidence="4 8" id="KW-0812">Transmembrane</keyword>
<dbReference type="InterPro" id="IPR050545">
    <property type="entry name" value="Mycobact_MmpL"/>
</dbReference>
<feature type="transmembrane region" description="Helical" evidence="8">
    <location>
        <begin position="301"/>
        <end position="326"/>
    </location>
</feature>
<feature type="transmembrane region" description="Helical" evidence="8">
    <location>
        <begin position="181"/>
        <end position="214"/>
    </location>
</feature>
<feature type="transmembrane region" description="Helical" evidence="8">
    <location>
        <begin position="378"/>
        <end position="398"/>
    </location>
</feature>
<feature type="transmembrane region" description="Helical" evidence="8">
    <location>
        <begin position="783"/>
        <end position="803"/>
    </location>
</feature>
<comment type="subcellular location">
    <subcellularLocation>
        <location evidence="1">Cell membrane</location>
        <topology evidence="1">Multi-pass membrane protein</topology>
    </subcellularLocation>
</comment>
<evidence type="ECO:0000313" key="10">
    <source>
        <dbReference type="EMBL" id="GAA2636593.1"/>
    </source>
</evidence>
<evidence type="ECO:0000256" key="8">
    <source>
        <dbReference type="SAM" id="Phobius"/>
    </source>
</evidence>
<evidence type="ECO:0000256" key="3">
    <source>
        <dbReference type="ARBA" id="ARBA00022475"/>
    </source>
</evidence>
<dbReference type="PANTHER" id="PTHR33406:SF11">
    <property type="entry name" value="MEMBRANE PROTEIN SCO6666-RELATED"/>
    <property type="match status" value="1"/>
</dbReference>
<feature type="transmembrane region" description="Helical" evidence="8">
    <location>
        <begin position="667"/>
        <end position="684"/>
    </location>
</feature>
<evidence type="ECO:0000256" key="6">
    <source>
        <dbReference type="ARBA" id="ARBA00023136"/>
    </source>
</evidence>
<feature type="transmembrane region" description="Helical" evidence="8">
    <location>
        <begin position="809"/>
        <end position="828"/>
    </location>
</feature>
<gene>
    <name evidence="10" type="ORF">GCM10010411_89800</name>
</gene>
<feature type="transmembrane region" description="Helical" evidence="8">
    <location>
        <begin position="275"/>
        <end position="295"/>
    </location>
</feature>
<feature type="transmembrane region" description="Helical" evidence="8">
    <location>
        <begin position="502"/>
        <end position="520"/>
    </location>
</feature>
<evidence type="ECO:0000256" key="4">
    <source>
        <dbReference type="ARBA" id="ARBA00022692"/>
    </source>
</evidence>
<sequence>MSAIARHKVAILIVTATAALVSVPMAMDLDRHVGGADLTVPNSPSDRADRMLADRFGGGHPDLVLVATAPGSVDDRAAAAAGRALTRRLAARPDVRWTISHWQRTAPPGLRSADRRRALLLVRLAGGAERQQRHTTAVVSAARGRHGVLDVAVTGAAELNAEATRQGLADLRRGELIAAPIILACLVLAFGGVTAALLPLLVAGLSIAATFPVLRMVSALTEVSVFALNMATVLGMGLAIDYSLLIITRFRQELAAGKAVGDAVSATVRTAGRTVVVSGVIVMVSLAAALIFPIYPMRSLAYAGIPIVGFTVLAAVVTLPAVLALTGSRIDRFSVRAPWLRLGTPPIAGPPYRRGSRLWGLWGLWAPRLTRGRTRRPGPVAVSSSMVTVPAVLAVFGGRMDKFPVWPPRPRSGMGWGGNAPYRRGLWGRVAHGVARRPTPVVLSSSMVALPALLLLFGRRLDGSAVRPPRPRPGTPSIRHPAHDRRAGPWGRLALAVMRRPVSVALGTAAVLVLLGSPFAGARFGIPDDRALPAHTPVRITTQLVRDQFAGAATVTSVVLPGSRLSSAKSLDGYARALSRLSGVSRVDAATGTYRAGRRVAEPGPASRAFRSPSGTWLSVASPIEPVSAAGADLVRRIRAVPSPGPALVGGIAAGSVDLIEAVRARVAWVIAIMGAASLLLVAAFTRSLLLPVKTVVLNVLSLTASFGAMVYVFQDGHLRELLGDFTPTGTIDVMLTVLVLCIAYGLSMDYALFLLSGIKERYDVSGDNTAAVAQGLQQTGRLVTAAAVLMVVVLAAFTMSGLTPLKMFGVGLGLAVLVDATLVRCLLVPALMRLAGRANWWFPGRVRRR</sequence>
<keyword evidence="3" id="KW-1003">Cell membrane</keyword>
<feature type="transmembrane region" description="Helical" evidence="8">
    <location>
        <begin position="226"/>
        <end position="248"/>
    </location>
</feature>
<evidence type="ECO:0000256" key="5">
    <source>
        <dbReference type="ARBA" id="ARBA00022989"/>
    </source>
</evidence>
<feature type="transmembrane region" description="Helical" evidence="8">
    <location>
        <begin position="734"/>
        <end position="756"/>
    </location>
</feature>
<keyword evidence="6 8" id="KW-0472">Membrane</keyword>
<dbReference type="PANTHER" id="PTHR33406">
    <property type="entry name" value="MEMBRANE PROTEIN MJ1562-RELATED"/>
    <property type="match status" value="1"/>
</dbReference>
<comment type="similarity">
    <text evidence="2">Belongs to the resistance-nodulation-cell division (RND) (TC 2.A.6) family. MmpL subfamily.</text>
</comment>
<evidence type="ECO:0000256" key="7">
    <source>
        <dbReference type="SAM" id="MobiDB-lite"/>
    </source>
</evidence>
<dbReference type="Proteomes" id="UP001501509">
    <property type="component" value="Unassembled WGS sequence"/>
</dbReference>
<evidence type="ECO:0000259" key="9">
    <source>
        <dbReference type="Pfam" id="PF03176"/>
    </source>
</evidence>
<protein>
    <recommendedName>
        <fullName evidence="9">Membrane transport protein MMPL domain-containing protein</fullName>
    </recommendedName>
</protein>
<dbReference type="InterPro" id="IPR004869">
    <property type="entry name" value="MMPL_dom"/>
</dbReference>
<name>A0ABN3QW41_9ACTN</name>
<proteinExistence type="inferred from homology"/>
<dbReference type="Pfam" id="PF03176">
    <property type="entry name" value="MMPL"/>
    <property type="match status" value="2"/>
</dbReference>
<evidence type="ECO:0000256" key="1">
    <source>
        <dbReference type="ARBA" id="ARBA00004651"/>
    </source>
</evidence>
<keyword evidence="5 8" id="KW-1133">Transmembrane helix</keyword>
<reference evidence="10 11" key="1">
    <citation type="journal article" date="2019" name="Int. J. Syst. Evol. Microbiol.">
        <title>The Global Catalogue of Microorganisms (GCM) 10K type strain sequencing project: providing services to taxonomists for standard genome sequencing and annotation.</title>
        <authorList>
            <consortium name="The Broad Institute Genomics Platform"/>
            <consortium name="The Broad Institute Genome Sequencing Center for Infectious Disease"/>
            <person name="Wu L."/>
            <person name="Ma J."/>
        </authorList>
    </citation>
    <scope>NUCLEOTIDE SEQUENCE [LARGE SCALE GENOMIC DNA]</scope>
    <source>
        <strain evidence="10 11">JCM 6833</strain>
    </source>
</reference>
<feature type="transmembrane region" description="Helical" evidence="8">
    <location>
        <begin position="441"/>
        <end position="458"/>
    </location>
</feature>
<organism evidence="10 11">
    <name type="scientific">Actinomadura fulvescens</name>
    <dbReference type="NCBI Taxonomy" id="46160"/>
    <lineage>
        <taxon>Bacteria</taxon>
        <taxon>Bacillati</taxon>
        <taxon>Actinomycetota</taxon>
        <taxon>Actinomycetes</taxon>
        <taxon>Streptosporangiales</taxon>
        <taxon>Thermomonosporaceae</taxon>
        <taxon>Actinomadura</taxon>
    </lineage>
</organism>
<feature type="domain" description="Membrane transport protein MMPL" evidence="9">
    <location>
        <begin position="606"/>
        <end position="844"/>
    </location>
</feature>
<dbReference type="EMBL" id="BAAATD010000021">
    <property type="protein sequence ID" value="GAA2636593.1"/>
    <property type="molecule type" value="Genomic_DNA"/>
</dbReference>